<accession>A0AAW1WCL1</accession>
<dbReference type="AlphaFoldDB" id="A0AAW1WCL1"/>
<sequence length="188" mass="21019">MIGKCCICCCVIFSIISLGVGISLIVSLNFLTSGKIMVPEYTVTDAVLNTFAMTPNKTLDYNLALTIKAENKYPINTLINWEKFETVPIYENEELTTVDLAPFEIQKISKKELNPSYKGMKKLPKTDEEASKMKSTKVFDIVLRITGRRTGKVAASKVDIKFTNECKLKVPTKSGGEKFESTKCVRKN</sequence>
<keyword evidence="2" id="KW-1185">Reference proteome</keyword>
<comment type="caution">
    <text evidence="1">The sequence shown here is derived from an EMBL/GenBank/DDBJ whole genome shotgun (WGS) entry which is preliminary data.</text>
</comment>
<dbReference type="Proteomes" id="UP001457282">
    <property type="component" value="Unassembled WGS sequence"/>
</dbReference>
<dbReference type="EMBL" id="JBEDUW010000006">
    <property type="protein sequence ID" value="KAK9921239.1"/>
    <property type="molecule type" value="Genomic_DNA"/>
</dbReference>
<name>A0AAW1WCL1_RUBAR</name>
<protein>
    <recommendedName>
        <fullName evidence="3">Late embryogenesis abundant protein LEA-2 subgroup domain-containing protein</fullName>
    </recommendedName>
</protein>
<evidence type="ECO:0000313" key="1">
    <source>
        <dbReference type="EMBL" id="KAK9921239.1"/>
    </source>
</evidence>
<reference evidence="1 2" key="1">
    <citation type="journal article" date="2023" name="G3 (Bethesda)">
        <title>A chromosome-length genome assembly and annotation of blackberry (Rubus argutus, cv. 'Hillquist').</title>
        <authorList>
            <person name="Bruna T."/>
            <person name="Aryal R."/>
            <person name="Dudchenko O."/>
            <person name="Sargent D.J."/>
            <person name="Mead D."/>
            <person name="Buti M."/>
            <person name="Cavallini A."/>
            <person name="Hytonen T."/>
            <person name="Andres J."/>
            <person name="Pham M."/>
            <person name="Weisz D."/>
            <person name="Mascagni F."/>
            <person name="Usai G."/>
            <person name="Natali L."/>
            <person name="Bassil N."/>
            <person name="Fernandez G.E."/>
            <person name="Lomsadze A."/>
            <person name="Armour M."/>
            <person name="Olukolu B."/>
            <person name="Poorten T."/>
            <person name="Britton C."/>
            <person name="Davik J."/>
            <person name="Ashrafi H."/>
            <person name="Aiden E.L."/>
            <person name="Borodovsky M."/>
            <person name="Worthington M."/>
        </authorList>
    </citation>
    <scope>NUCLEOTIDE SEQUENCE [LARGE SCALE GENOMIC DNA]</scope>
    <source>
        <strain evidence="1">PI 553951</strain>
    </source>
</reference>
<organism evidence="1 2">
    <name type="scientific">Rubus argutus</name>
    <name type="common">Southern blackberry</name>
    <dbReference type="NCBI Taxonomy" id="59490"/>
    <lineage>
        <taxon>Eukaryota</taxon>
        <taxon>Viridiplantae</taxon>
        <taxon>Streptophyta</taxon>
        <taxon>Embryophyta</taxon>
        <taxon>Tracheophyta</taxon>
        <taxon>Spermatophyta</taxon>
        <taxon>Magnoliopsida</taxon>
        <taxon>eudicotyledons</taxon>
        <taxon>Gunneridae</taxon>
        <taxon>Pentapetalae</taxon>
        <taxon>rosids</taxon>
        <taxon>fabids</taxon>
        <taxon>Rosales</taxon>
        <taxon>Rosaceae</taxon>
        <taxon>Rosoideae</taxon>
        <taxon>Rosoideae incertae sedis</taxon>
        <taxon>Rubus</taxon>
    </lineage>
</organism>
<proteinExistence type="predicted"/>
<evidence type="ECO:0000313" key="2">
    <source>
        <dbReference type="Proteomes" id="UP001457282"/>
    </source>
</evidence>
<gene>
    <name evidence="1" type="ORF">M0R45_029758</name>
</gene>
<evidence type="ECO:0008006" key="3">
    <source>
        <dbReference type="Google" id="ProtNLM"/>
    </source>
</evidence>